<dbReference type="Pfam" id="PF04024">
    <property type="entry name" value="PspC"/>
    <property type="match status" value="1"/>
</dbReference>
<evidence type="ECO:0000256" key="1">
    <source>
        <dbReference type="ARBA" id="ARBA00004162"/>
    </source>
</evidence>
<reference evidence="8 9" key="1">
    <citation type="submission" date="2023-03" db="EMBL/GenBank/DDBJ databases">
        <title>Complete genome sequence of Tepidibacter sp. SWIR-1, isolated from a deep-sea hydrothermal vent.</title>
        <authorList>
            <person name="Li X."/>
        </authorList>
    </citation>
    <scope>NUCLEOTIDE SEQUENCE [LARGE SCALE GENOMIC DNA]</scope>
    <source>
        <strain evidence="8 9">SWIR-1</strain>
    </source>
</reference>
<evidence type="ECO:0000256" key="5">
    <source>
        <dbReference type="ARBA" id="ARBA00023136"/>
    </source>
</evidence>
<protein>
    <submittedName>
        <fullName evidence="8">PspC domain-containing protein</fullName>
    </submittedName>
</protein>
<dbReference type="InterPro" id="IPR007168">
    <property type="entry name" value="Phageshock_PspC_N"/>
</dbReference>
<comment type="subcellular location">
    <subcellularLocation>
        <location evidence="1">Cell membrane</location>
        <topology evidence="1">Single-pass membrane protein</topology>
    </subcellularLocation>
</comment>
<dbReference type="PANTHER" id="PTHR33885:SF3">
    <property type="entry name" value="PHAGE SHOCK PROTEIN C"/>
    <property type="match status" value="1"/>
</dbReference>
<evidence type="ECO:0000256" key="6">
    <source>
        <dbReference type="SAM" id="Phobius"/>
    </source>
</evidence>
<organism evidence="8 9">
    <name type="scientific">Tepidibacter hydrothermalis</name>
    <dbReference type="NCBI Taxonomy" id="3036126"/>
    <lineage>
        <taxon>Bacteria</taxon>
        <taxon>Bacillati</taxon>
        <taxon>Bacillota</taxon>
        <taxon>Clostridia</taxon>
        <taxon>Peptostreptococcales</taxon>
        <taxon>Peptostreptococcaceae</taxon>
        <taxon>Tepidibacter</taxon>
    </lineage>
</organism>
<evidence type="ECO:0000313" key="8">
    <source>
        <dbReference type="EMBL" id="WFD09564.1"/>
    </source>
</evidence>
<evidence type="ECO:0000259" key="7">
    <source>
        <dbReference type="Pfam" id="PF04024"/>
    </source>
</evidence>
<feature type="transmembrane region" description="Helical" evidence="6">
    <location>
        <begin position="35"/>
        <end position="58"/>
    </location>
</feature>
<proteinExistence type="predicted"/>
<evidence type="ECO:0000313" key="9">
    <source>
        <dbReference type="Proteomes" id="UP001222800"/>
    </source>
</evidence>
<keyword evidence="5 6" id="KW-0472">Membrane</keyword>
<accession>A0ABY8E9K5</accession>
<evidence type="ECO:0000256" key="3">
    <source>
        <dbReference type="ARBA" id="ARBA00022692"/>
    </source>
</evidence>
<keyword evidence="4 6" id="KW-1133">Transmembrane helix</keyword>
<keyword evidence="3 6" id="KW-0812">Transmembrane</keyword>
<evidence type="ECO:0000256" key="4">
    <source>
        <dbReference type="ARBA" id="ARBA00022989"/>
    </source>
</evidence>
<dbReference type="RefSeq" id="WP_277731494.1">
    <property type="nucleotide sequence ID" value="NZ_CP120733.1"/>
</dbReference>
<name>A0ABY8E9K5_9FIRM</name>
<feature type="domain" description="Phage shock protein PspC N-terminal" evidence="7">
    <location>
        <begin position="4"/>
        <end position="60"/>
    </location>
</feature>
<sequence length="65" mass="7226">MTEKKVYKSIRDKKISGVCGGIAEYFDIDSTIIRLLWILFILAGGSGILGYIICALIIPNDPNMY</sequence>
<gene>
    <name evidence="8" type="ORF">P4S50_14390</name>
</gene>
<dbReference type="InterPro" id="IPR052027">
    <property type="entry name" value="PspC"/>
</dbReference>
<dbReference type="Proteomes" id="UP001222800">
    <property type="component" value="Chromosome"/>
</dbReference>
<evidence type="ECO:0000256" key="2">
    <source>
        <dbReference type="ARBA" id="ARBA00022475"/>
    </source>
</evidence>
<dbReference type="PANTHER" id="PTHR33885">
    <property type="entry name" value="PHAGE SHOCK PROTEIN C"/>
    <property type="match status" value="1"/>
</dbReference>
<dbReference type="EMBL" id="CP120733">
    <property type="protein sequence ID" value="WFD09564.1"/>
    <property type="molecule type" value="Genomic_DNA"/>
</dbReference>
<keyword evidence="2" id="KW-1003">Cell membrane</keyword>
<keyword evidence="9" id="KW-1185">Reference proteome</keyword>